<proteinExistence type="inferred from homology"/>
<comment type="similarity">
    <text evidence="2">Belongs to the YkuD family.</text>
</comment>
<comment type="caution">
    <text evidence="12">The sequence shown here is derived from an EMBL/GenBank/DDBJ whole genome shotgun (WGS) entry which is preliminary data.</text>
</comment>
<keyword evidence="4" id="KW-0808">Transferase</keyword>
<dbReference type="PROSITE" id="PS52029">
    <property type="entry name" value="LD_TPASE"/>
    <property type="match status" value="1"/>
</dbReference>
<evidence type="ECO:0000313" key="12">
    <source>
        <dbReference type="EMBL" id="TNC48298.1"/>
    </source>
</evidence>
<feature type="active site" description="Nucleophile" evidence="9">
    <location>
        <position position="195"/>
    </location>
</feature>
<feature type="active site" description="Proton donor/acceptor" evidence="9">
    <location>
        <position position="179"/>
    </location>
</feature>
<evidence type="ECO:0000256" key="4">
    <source>
        <dbReference type="ARBA" id="ARBA00022679"/>
    </source>
</evidence>
<evidence type="ECO:0000313" key="13">
    <source>
        <dbReference type="Proteomes" id="UP000305887"/>
    </source>
</evidence>
<dbReference type="GO" id="GO:0071972">
    <property type="term" value="F:peptidoglycan L,D-transpeptidase activity"/>
    <property type="evidence" value="ECO:0007669"/>
    <property type="project" value="TreeGrafter"/>
</dbReference>
<dbReference type="CDD" id="cd16913">
    <property type="entry name" value="YkuD_like"/>
    <property type="match status" value="1"/>
</dbReference>
<comment type="pathway">
    <text evidence="1 9">Cell wall biogenesis; peptidoglycan biosynthesis.</text>
</comment>
<gene>
    <name evidence="12" type="ORF">FHG66_14345</name>
</gene>
<evidence type="ECO:0000256" key="2">
    <source>
        <dbReference type="ARBA" id="ARBA00005992"/>
    </source>
</evidence>
<dbReference type="Gene3D" id="2.40.440.10">
    <property type="entry name" value="L,D-transpeptidase catalytic domain-like"/>
    <property type="match status" value="1"/>
</dbReference>
<dbReference type="SUPFAM" id="SSF141523">
    <property type="entry name" value="L,D-transpeptidase catalytic domain-like"/>
    <property type="match status" value="1"/>
</dbReference>
<dbReference type="Pfam" id="PF03734">
    <property type="entry name" value="YkuD"/>
    <property type="match status" value="1"/>
</dbReference>
<evidence type="ECO:0000256" key="10">
    <source>
        <dbReference type="SAM" id="SignalP"/>
    </source>
</evidence>
<dbReference type="RefSeq" id="WP_139077752.1">
    <property type="nucleotide sequence ID" value="NZ_VDFU01000018.1"/>
</dbReference>
<feature type="chain" id="PRO_5023091602" evidence="10">
    <location>
        <begin position="23"/>
        <end position="219"/>
    </location>
</feature>
<dbReference type="GO" id="GO:0018104">
    <property type="term" value="P:peptidoglycan-protein cross-linking"/>
    <property type="evidence" value="ECO:0007669"/>
    <property type="project" value="TreeGrafter"/>
</dbReference>
<keyword evidence="3" id="KW-0328">Glycosyltransferase</keyword>
<name>A0A5C4MSJ5_9RHOB</name>
<keyword evidence="5" id="KW-0378">Hydrolase</keyword>
<dbReference type="AlphaFoldDB" id="A0A5C4MSJ5"/>
<keyword evidence="6 9" id="KW-0133">Cell shape</keyword>
<accession>A0A5C4MSJ5</accession>
<dbReference type="InterPro" id="IPR006311">
    <property type="entry name" value="TAT_signal"/>
</dbReference>
<keyword evidence="7 9" id="KW-0573">Peptidoglycan synthesis</keyword>
<dbReference type="GO" id="GO:0008360">
    <property type="term" value="P:regulation of cell shape"/>
    <property type="evidence" value="ECO:0007669"/>
    <property type="project" value="UniProtKB-UniRule"/>
</dbReference>
<evidence type="ECO:0000256" key="3">
    <source>
        <dbReference type="ARBA" id="ARBA00022676"/>
    </source>
</evidence>
<reference evidence="12 13" key="1">
    <citation type="submission" date="2019-06" db="EMBL/GenBank/DDBJ databases">
        <title>YIM 131921 draft genome.</title>
        <authorList>
            <person name="Jiang L."/>
        </authorList>
    </citation>
    <scope>NUCLEOTIDE SEQUENCE [LARGE SCALE GENOMIC DNA]</scope>
    <source>
        <strain evidence="12 13">YIM 131921</strain>
    </source>
</reference>
<dbReference type="InterPro" id="IPR050979">
    <property type="entry name" value="LD-transpeptidase"/>
</dbReference>
<dbReference type="InterPro" id="IPR038063">
    <property type="entry name" value="Transpep_catalytic_dom"/>
</dbReference>
<keyword evidence="13" id="KW-1185">Reference proteome</keyword>
<evidence type="ECO:0000256" key="7">
    <source>
        <dbReference type="ARBA" id="ARBA00022984"/>
    </source>
</evidence>
<dbReference type="UniPathway" id="UPA00219"/>
<dbReference type="Proteomes" id="UP000305887">
    <property type="component" value="Unassembled WGS sequence"/>
</dbReference>
<keyword evidence="10" id="KW-0732">Signal</keyword>
<evidence type="ECO:0000259" key="11">
    <source>
        <dbReference type="PROSITE" id="PS52029"/>
    </source>
</evidence>
<evidence type="ECO:0000256" key="8">
    <source>
        <dbReference type="ARBA" id="ARBA00023316"/>
    </source>
</evidence>
<keyword evidence="8 9" id="KW-0961">Cell wall biogenesis/degradation</keyword>
<feature type="domain" description="L,D-TPase catalytic" evidence="11">
    <location>
        <begin position="82"/>
        <end position="219"/>
    </location>
</feature>
<evidence type="ECO:0000256" key="9">
    <source>
        <dbReference type="PROSITE-ProRule" id="PRU01373"/>
    </source>
</evidence>
<evidence type="ECO:0000256" key="5">
    <source>
        <dbReference type="ARBA" id="ARBA00022801"/>
    </source>
</evidence>
<dbReference type="GO" id="GO:0005576">
    <property type="term" value="C:extracellular region"/>
    <property type="evidence" value="ECO:0007669"/>
    <property type="project" value="TreeGrafter"/>
</dbReference>
<dbReference type="InterPro" id="IPR005490">
    <property type="entry name" value="LD_TPept_cat_dom"/>
</dbReference>
<dbReference type="GO" id="GO:0016757">
    <property type="term" value="F:glycosyltransferase activity"/>
    <property type="evidence" value="ECO:0007669"/>
    <property type="project" value="UniProtKB-KW"/>
</dbReference>
<dbReference type="PROSITE" id="PS51318">
    <property type="entry name" value="TAT"/>
    <property type="match status" value="1"/>
</dbReference>
<protein>
    <submittedName>
        <fullName evidence="12">L,D-transpeptidase</fullName>
    </submittedName>
</protein>
<dbReference type="GO" id="GO:0071555">
    <property type="term" value="P:cell wall organization"/>
    <property type="evidence" value="ECO:0007669"/>
    <property type="project" value="UniProtKB-UniRule"/>
</dbReference>
<dbReference type="PANTHER" id="PTHR30582:SF24">
    <property type="entry name" value="L,D-TRANSPEPTIDASE ERFK_SRFK-RELATED"/>
    <property type="match status" value="1"/>
</dbReference>
<feature type="signal peptide" evidence="10">
    <location>
        <begin position="1"/>
        <end position="22"/>
    </location>
</feature>
<organism evidence="12 13">
    <name type="scientific">Rubellimicrobium rubrum</name>
    <dbReference type="NCBI Taxonomy" id="2585369"/>
    <lineage>
        <taxon>Bacteria</taxon>
        <taxon>Pseudomonadati</taxon>
        <taxon>Pseudomonadota</taxon>
        <taxon>Alphaproteobacteria</taxon>
        <taxon>Rhodobacterales</taxon>
        <taxon>Roseobacteraceae</taxon>
        <taxon>Rubellimicrobium</taxon>
    </lineage>
</organism>
<evidence type="ECO:0000256" key="6">
    <source>
        <dbReference type="ARBA" id="ARBA00022960"/>
    </source>
</evidence>
<dbReference type="EMBL" id="VDFU01000018">
    <property type="protein sequence ID" value="TNC48298.1"/>
    <property type="molecule type" value="Genomic_DNA"/>
</dbReference>
<dbReference type="OrthoDB" id="9795305at2"/>
<dbReference type="PANTHER" id="PTHR30582">
    <property type="entry name" value="L,D-TRANSPEPTIDASE"/>
    <property type="match status" value="1"/>
</dbReference>
<evidence type="ECO:0000256" key="1">
    <source>
        <dbReference type="ARBA" id="ARBA00004752"/>
    </source>
</evidence>
<sequence>MLTRRRFIASSALVLAAGQVAAQELVSAAAPLIEDPGPLRLDIGPQAVQASMSLPPAFDGDFEIPDRYRARVVQVAPGLVPNDIHIVPQSYHLYFILPGGYAIRYGVAVGTEGLDWHGQAVIGRKVEWPSWRPTDEMIERHPERYEKYADGMPGGPDNPLGARALYFFQGDRDTAIRIHGTLDPSSIGHQASNGCFRMYNSHVIDLFNRVPLGSRAYAY</sequence>